<gene>
    <name evidence="1" type="ORF">METZ01_LOCUS497146</name>
</gene>
<accession>A0A383DIJ5</accession>
<proteinExistence type="predicted"/>
<evidence type="ECO:0000313" key="1">
    <source>
        <dbReference type="EMBL" id="SVE44292.1"/>
    </source>
</evidence>
<dbReference type="AlphaFoldDB" id="A0A383DIJ5"/>
<organism evidence="1">
    <name type="scientific">marine metagenome</name>
    <dbReference type="NCBI Taxonomy" id="408172"/>
    <lineage>
        <taxon>unclassified sequences</taxon>
        <taxon>metagenomes</taxon>
        <taxon>ecological metagenomes</taxon>
    </lineage>
</organism>
<name>A0A383DIJ5_9ZZZZ</name>
<dbReference type="EMBL" id="UINC01217621">
    <property type="protein sequence ID" value="SVE44292.1"/>
    <property type="molecule type" value="Genomic_DNA"/>
</dbReference>
<feature type="non-terminal residue" evidence="1">
    <location>
        <position position="63"/>
    </location>
</feature>
<sequence length="63" mass="6485">MAGVGKRFSGLFSKMYSSRGICDCGCLAKTLNLICHGHSNLFGADNPVTGGITRCFGGSAVEA</sequence>
<protein>
    <submittedName>
        <fullName evidence="1">Uncharacterized protein</fullName>
    </submittedName>
</protein>
<reference evidence="1" key="1">
    <citation type="submission" date="2018-05" db="EMBL/GenBank/DDBJ databases">
        <authorList>
            <person name="Lanie J.A."/>
            <person name="Ng W.-L."/>
            <person name="Kazmierczak K.M."/>
            <person name="Andrzejewski T.M."/>
            <person name="Davidsen T.M."/>
            <person name="Wayne K.J."/>
            <person name="Tettelin H."/>
            <person name="Glass J.I."/>
            <person name="Rusch D."/>
            <person name="Podicherti R."/>
            <person name="Tsui H.-C.T."/>
            <person name="Winkler M.E."/>
        </authorList>
    </citation>
    <scope>NUCLEOTIDE SEQUENCE</scope>
</reference>